<dbReference type="PROSITE" id="PS50004">
    <property type="entry name" value="C2"/>
    <property type="match status" value="1"/>
</dbReference>
<dbReference type="GO" id="GO:0046475">
    <property type="term" value="P:glycerophospholipid catabolic process"/>
    <property type="evidence" value="ECO:0007669"/>
    <property type="project" value="TreeGrafter"/>
</dbReference>
<dbReference type="GO" id="GO:0016020">
    <property type="term" value="C:membrane"/>
    <property type="evidence" value="ECO:0007669"/>
    <property type="project" value="UniProtKB-SubCell"/>
</dbReference>
<keyword evidence="8" id="KW-0479">Metal-binding</keyword>
<evidence type="ECO:0000256" key="3">
    <source>
        <dbReference type="ARBA" id="ARBA00013278"/>
    </source>
</evidence>
<evidence type="ECO:0000256" key="7">
    <source>
        <dbReference type="PROSITE-ProRule" id="PRU00555"/>
    </source>
</evidence>
<evidence type="ECO:0000259" key="9">
    <source>
        <dbReference type="PROSITE" id="PS50004"/>
    </source>
</evidence>
<evidence type="ECO:0000256" key="2">
    <source>
        <dbReference type="ARBA" id="ARBA00004514"/>
    </source>
</evidence>
<proteinExistence type="predicted"/>
<dbReference type="Gene3D" id="2.60.40.150">
    <property type="entry name" value="C2 domain"/>
    <property type="match status" value="1"/>
</dbReference>
<gene>
    <name evidence="11" type="ORF">DNTS_028910</name>
</gene>
<evidence type="ECO:0000256" key="1">
    <source>
        <dbReference type="ARBA" id="ARBA00004170"/>
    </source>
</evidence>
<organism evidence="11 12">
    <name type="scientific">Danionella cerebrum</name>
    <dbReference type="NCBI Taxonomy" id="2873325"/>
    <lineage>
        <taxon>Eukaryota</taxon>
        <taxon>Metazoa</taxon>
        <taxon>Chordata</taxon>
        <taxon>Craniata</taxon>
        <taxon>Vertebrata</taxon>
        <taxon>Euteleostomi</taxon>
        <taxon>Actinopterygii</taxon>
        <taxon>Neopterygii</taxon>
        <taxon>Teleostei</taxon>
        <taxon>Ostariophysi</taxon>
        <taxon>Cypriniformes</taxon>
        <taxon>Danionidae</taxon>
        <taxon>Danioninae</taxon>
        <taxon>Danionella</taxon>
    </lineage>
</organism>
<dbReference type="GO" id="GO:0005509">
    <property type="term" value="F:calcium ion binding"/>
    <property type="evidence" value="ECO:0007669"/>
    <property type="project" value="TreeGrafter"/>
</dbReference>
<dbReference type="Gene3D" id="3.40.1090.10">
    <property type="entry name" value="Cytosolic phospholipase A2 catalytic domain"/>
    <property type="match status" value="1"/>
</dbReference>
<dbReference type="SMART" id="SM00239">
    <property type="entry name" value="C2"/>
    <property type="match status" value="1"/>
</dbReference>
<evidence type="ECO:0000256" key="8">
    <source>
        <dbReference type="RuleBase" id="RU362102"/>
    </source>
</evidence>
<dbReference type="Proteomes" id="UP000316079">
    <property type="component" value="Unassembled WGS sequence"/>
</dbReference>
<dbReference type="AlphaFoldDB" id="A0A553N4W3"/>
<feature type="domain" description="PLA2c" evidence="10">
    <location>
        <begin position="271"/>
        <end position="439"/>
    </location>
</feature>
<dbReference type="SUPFAM" id="SSF52151">
    <property type="entry name" value="FabD/lysophospholipase-like"/>
    <property type="match status" value="1"/>
</dbReference>
<dbReference type="EMBL" id="SRMA01027049">
    <property type="protein sequence ID" value="TRY60476.1"/>
    <property type="molecule type" value="Genomic_DNA"/>
</dbReference>
<dbReference type="Pfam" id="PF18695">
    <property type="entry name" value="cPLA2_C2"/>
    <property type="match status" value="1"/>
</dbReference>
<dbReference type="InterPro" id="IPR000008">
    <property type="entry name" value="C2_dom"/>
</dbReference>
<dbReference type="SUPFAM" id="SSF49562">
    <property type="entry name" value="C2 domain (Calcium/lipid-binding domain, CaLB)"/>
    <property type="match status" value="1"/>
</dbReference>
<dbReference type="InterPro" id="IPR040723">
    <property type="entry name" value="cPLA2_C2"/>
</dbReference>
<accession>A0A553N4W3</accession>
<dbReference type="Pfam" id="PF00168">
    <property type="entry name" value="C2"/>
    <property type="match status" value="1"/>
</dbReference>
<comment type="domain">
    <text evidence="8">The N-terminal C2 domain associates with lipid membranes upon calcium binding.</text>
</comment>
<dbReference type="Pfam" id="PF01735">
    <property type="entry name" value="PLA2_B"/>
    <property type="match status" value="1"/>
</dbReference>
<protein>
    <recommendedName>
        <fullName evidence="3 8">Phospholipase A2</fullName>
        <ecNumber evidence="3 8">3.1.1.4</ecNumber>
    </recommendedName>
</protein>
<name>A0A553N4W3_9TELE</name>
<dbReference type="OrthoDB" id="8442069at2759"/>
<dbReference type="PANTHER" id="PTHR10728">
    <property type="entry name" value="CYTOSOLIC PHOSPHOLIPASE A2"/>
    <property type="match status" value="1"/>
</dbReference>
<evidence type="ECO:0000313" key="12">
    <source>
        <dbReference type="Proteomes" id="UP000316079"/>
    </source>
</evidence>
<evidence type="ECO:0000313" key="11">
    <source>
        <dbReference type="EMBL" id="TRY60476.1"/>
    </source>
</evidence>
<evidence type="ECO:0000256" key="6">
    <source>
        <dbReference type="ARBA" id="ARBA00023098"/>
    </source>
</evidence>
<dbReference type="GO" id="GO:0005829">
    <property type="term" value="C:cytosol"/>
    <property type="evidence" value="ECO:0007669"/>
    <property type="project" value="UniProtKB-SubCell"/>
</dbReference>
<evidence type="ECO:0000256" key="5">
    <source>
        <dbReference type="ARBA" id="ARBA00022801"/>
    </source>
</evidence>
<keyword evidence="4 8" id="KW-0963">Cytoplasm</keyword>
<reference evidence="11 12" key="1">
    <citation type="journal article" date="2019" name="Sci. Data">
        <title>Hybrid genome assembly and annotation of Danionella translucida.</title>
        <authorList>
            <person name="Kadobianskyi M."/>
            <person name="Schulze L."/>
            <person name="Schuelke M."/>
            <person name="Judkewitz B."/>
        </authorList>
    </citation>
    <scope>NUCLEOTIDE SEQUENCE [LARGE SCALE GENOMIC DNA]</scope>
    <source>
        <strain evidence="11 12">Bolton</strain>
    </source>
</reference>
<evidence type="ECO:0000259" key="10">
    <source>
        <dbReference type="PROSITE" id="PS51210"/>
    </source>
</evidence>
<dbReference type="InterPro" id="IPR016035">
    <property type="entry name" value="Acyl_Trfase/lysoPLipase"/>
</dbReference>
<dbReference type="PANTHER" id="PTHR10728:SF32">
    <property type="entry name" value="CYTOSOLIC PHOSPHOLIPASE A2 BETA"/>
    <property type="match status" value="1"/>
</dbReference>
<dbReference type="GO" id="GO:0047498">
    <property type="term" value="F:calcium-dependent phospholipase A2 activity"/>
    <property type="evidence" value="ECO:0007669"/>
    <property type="project" value="TreeGrafter"/>
</dbReference>
<evidence type="ECO:0000256" key="4">
    <source>
        <dbReference type="ARBA" id="ARBA00022490"/>
    </source>
</evidence>
<dbReference type="PROSITE" id="PS51210">
    <property type="entry name" value="PLA2C"/>
    <property type="match status" value="1"/>
</dbReference>
<keyword evidence="5 7" id="KW-0378">Hydrolase</keyword>
<feature type="domain" description="C2" evidence="9">
    <location>
        <begin position="1"/>
        <end position="86"/>
    </location>
</feature>
<keyword evidence="12" id="KW-1185">Reference proteome</keyword>
<dbReference type="InterPro" id="IPR002642">
    <property type="entry name" value="LysoPLipase_cat_dom"/>
</dbReference>
<comment type="subcellular location">
    <subcellularLocation>
        <location evidence="2">Cytoplasm</location>
        <location evidence="2">Cytosol</location>
    </subcellularLocation>
    <subcellularLocation>
        <location evidence="1">Membrane</location>
        <topology evidence="1">Peripheral membrane protein</topology>
    </subcellularLocation>
</comment>
<dbReference type="STRING" id="623744.A0A553N4W3"/>
<keyword evidence="7 8" id="KW-0442">Lipid degradation</keyword>
<keyword evidence="6 7" id="KW-0443">Lipid metabolism</keyword>
<dbReference type="EC" id="3.1.1.4" evidence="3 8"/>
<comment type="caution">
    <text evidence="11">The sequence shown here is derived from an EMBL/GenBank/DDBJ whole genome shotgun (WGS) entry which is preliminary data.</text>
</comment>
<sequence>MISLSDCYVLLNLPTASALSNRTKTIANSNNPEWNETFTFRVHSNIKNILEILMYDEDPLMRDDQCGTILFDISNLTPGKKETKCFIINDKVARPCQEHIPKDLLYSDLVKRQQGAHNCDSKCLHEGHLAVLHQPQVMRKSHSDRAGPFCELNVEVDKLLKQRQAMQSIVLKLKGAYKEDFVISNPEEGSEFLKTLKYYINRDLETELNLSTDTALNQANCVTEAVGGDVPDTIETEPTSFPLKPLPNKHQLTLSLPLGQSKIDLELKTQDRSDEALDVRLDFDIPPEEKNFLQKRRKAVSQALQKVLNLTSAPDPSTVPVVAVVCSGGGSRALTSTYGTLKGLQKIQVLESVSYITGVSGATWALSSIYEDPNWSRNDIDKSIESLKNELSKTILSLFSKEQLQLYREKMNEREKQGYLVSLIDMWGLALEYLFRGKV</sequence>
<dbReference type="InterPro" id="IPR035892">
    <property type="entry name" value="C2_domain_sf"/>
</dbReference>
<comment type="catalytic activity">
    <reaction evidence="8">
        <text>a 1,2-diacyl-sn-glycero-3-phosphocholine + H2O = a 1-acyl-sn-glycero-3-phosphocholine + a fatty acid + H(+)</text>
        <dbReference type="Rhea" id="RHEA:15801"/>
        <dbReference type="ChEBI" id="CHEBI:15377"/>
        <dbReference type="ChEBI" id="CHEBI:15378"/>
        <dbReference type="ChEBI" id="CHEBI:28868"/>
        <dbReference type="ChEBI" id="CHEBI:57643"/>
        <dbReference type="ChEBI" id="CHEBI:58168"/>
        <dbReference type="EC" id="3.1.1.4"/>
    </reaction>
</comment>
<dbReference type="GO" id="GO:0005544">
    <property type="term" value="F:calcium-dependent phospholipid binding"/>
    <property type="evidence" value="ECO:0007669"/>
    <property type="project" value="TreeGrafter"/>
</dbReference>
<keyword evidence="8" id="KW-0106">Calcium</keyword>